<dbReference type="Proteomes" id="UP000061348">
    <property type="component" value="Unassembled WGS sequence"/>
</dbReference>
<sequence>MQQKPQSPRTAGRPSGRAGDGADTVMVRDYGRPTSTTQPAYQGAQRTRYRNGGLLGVPQISALDLPGPPPPTAVWVTGDTLGAVNAEGMHDVNGRSYVNLDTGQTVQVIHQPASGTYHPRLAHQLAAGSAVVQRVGNTSTWTNVTTAAHSSVPIATPVTMPAPGPRDPQWDLQLYDARGAGAATGTPIPGKKQYVIGGQNYYGDELFSLDHYKAGDNRLYMQNANGVLQPRGSITEDGMIQLSGDPAVAYLEVGSVLVRVELDSTRNKYQLIPNGSNSAPGIYLDTGGSRASWVPEMRLDSIGAIINAARKSLGYTGVTSDMSQGLMSTVDKQTYCYMRQYARQMIAFDNPRIRNAPVQQRDRMIDAHIWTHGYPYDRLLLGMHARAEGVALPPGVVQFDAFQGMATVAARREGTFNLEAVAVNDQLHYPYRGRRGDEQDFFDQWRALDIKQTRQRGAANEQMYRELLKNDGYRIIPGGTYGGSQNGFDLVFMGPAGDVYVLEVKHAKSSHVSMARVNQHFQMEDGWVTRVLSKLDSHDPGAGQQVADALARHRLFKVIGATLPDGKLVLFKIDMSAVRAR</sequence>
<gene>
    <name evidence="2" type="ORF">PFLmoz3_02500</name>
</gene>
<evidence type="ECO:0000313" key="2">
    <source>
        <dbReference type="EMBL" id="KWV87806.1"/>
    </source>
</evidence>
<dbReference type="AlphaFoldDB" id="A0A120G7V2"/>
<evidence type="ECO:0000313" key="3">
    <source>
        <dbReference type="Proteomes" id="UP000061348"/>
    </source>
</evidence>
<accession>A0A120G7V2</accession>
<proteinExistence type="predicted"/>
<evidence type="ECO:0000256" key="1">
    <source>
        <dbReference type="SAM" id="MobiDB-lite"/>
    </source>
</evidence>
<comment type="caution">
    <text evidence="2">The sequence shown here is derived from an EMBL/GenBank/DDBJ whole genome shotgun (WGS) entry which is preliminary data.</text>
</comment>
<dbReference type="EMBL" id="LCYA01000066">
    <property type="protein sequence ID" value="KWV87806.1"/>
    <property type="molecule type" value="Genomic_DNA"/>
</dbReference>
<dbReference type="PATRIC" id="fig|294.194.peg.2765"/>
<name>A0A120G7V2_PSEFL</name>
<protein>
    <submittedName>
        <fullName evidence="2">Uncharacterized protein</fullName>
    </submittedName>
</protein>
<feature type="region of interest" description="Disordered" evidence="1">
    <location>
        <begin position="1"/>
        <end position="42"/>
    </location>
</feature>
<organism evidence="2 3">
    <name type="scientific">Pseudomonas fluorescens</name>
    <dbReference type="NCBI Taxonomy" id="294"/>
    <lineage>
        <taxon>Bacteria</taxon>
        <taxon>Pseudomonadati</taxon>
        <taxon>Pseudomonadota</taxon>
        <taxon>Gammaproteobacteria</taxon>
        <taxon>Pseudomonadales</taxon>
        <taxon>Pseudomonadaceae</taxon>
        <taxon>Pseudomonas</taxon>
    </lineage>
</organism>
<dbReference type="CDD" id="cd20702">
    <property type="entry name" value="PoNe"/>
    <property type="match status" value="1"/>
</dbReference>
<reference evidence="2 3" key="1">
    <citation type="submission" date="2015-05" db="EMBL/GenBank/DDBJ databases">
        <title>A genomic and transcriptomic approach to investigate the blue pigment phenotype in Pseudomonas fluorescens.</title>
        <authorList>
            <person name="Andreani N.A."/>
            <person name="Cardazzo B."/>
        </authorList>
    </citation>
    <scope>NUCLEOTIDE SEQUENCE [LARGE SCALE GENOMIC DNA]</scope>
    <source>
        <strain evidence="2 3">Ps_22</strain>
    </source>
</reference>